<sequence length="221" mass="23415">MTDPDEIRRDIERTRDELSGDVNALTHKVAPRRVAGETMSHARSRLAGFKERIMGAPTDGDGHVRASEAAQRVSAAGSSMRGAAGTAREKAGEAAGTAREKVGEVGHAQRERIEGSPLAAGLIAFGLGVLVSSMLPSSARERQLAGRVRGEVTEHSGEIKQQLGGMAHQVRDNLRQPTQEAAGQVRSRAAEGASTVREQGRSTAQEVRGQAKESAEDVRHG</sequence>
<dbReference type="SUPFAM" id="SSF58113">
    <property type="entry name" value="Apolipoprotein A-I"/>
    <property type="match status" value="1"/>
</dbReference>
<dbReference type="Pfam" id="PF12277">
    <property type="entry name" value="DUF3618"/>
    <property type="match status" value="1"/>
</dbReference>
<evidence type="ECO:0000256" key="1">
    <source>
        <dbReference type="SAM" id="MobiDB-lite"/>
    </source>
</evidence>
<feature type="compositionally biased region" description="Low complexity" evidence="1">
    <location>
        <begin position="74"/>
        <end position="86"/>
    </location>
</feature>
<name>A0ABW3YIB7_9ACTN</name>
<feature type="compositionally biased region" description="Basic and acidic residues" evidence="1">
    <location>
        <begin position="87"/>
        <end position="103"/>
    </location>
</feature>
<evidence type="ECO:0000313" key="3">
    <source>
        <dbReference type="Proteomes" id="UP001597260"/>
    </source>
</evidence>
<organism evidence="2 3">
    <name type="scientific">Micromonospora sonneratiae</name>
    <dbReference type="NCBI Taxonomy" id="1184706"/>
    <lineage>
        <taxon>Bacteria</taxon>
        <taxon>Bacillati</taxon>
        <taxon>Actinomycetota</taxon>
        <taxon>Actinomycetes</taxon>
        <taxon>Micromonosporales</taxon>
        <taxon>Micromonosporaceae</taxon>
        <taxon>Micromonospora</taxon>
    </lineage>
</organism>
<comment type="caution">
    <text evidence="2">The sequence shown here is derived from an EMBL/GenBank/DDBJ whole genome shotgun (WGS) entry which is preliminary data.</text>
</comment>
<feature type="region of interest" description="Disordered" evidence="1">
    <location>
        <begin position="74"/>
        <end position="103"/>
    </location>
</feature>
<gene>
    <name evidence="2" type="ORF">ACFQ4H_23985</name>
</gene>
<keyword evidence="3" id="KW-1185">Reference proteome</keyword>
<dbReference type="Gene3D" id="1.20.120.20">
    <property type="entry name" value="Apolipoprotein"/>
    <property type="match status" value="1"/>
</dbReference>
<feature type="region of interest" description="Disordered" evidence="1">
    <location>
        <begin position="163"/>
        <end position="221"/>
    </location>
</feature>
<reference evidence="3" key="1">
    <citation type="journal article" date="2019" name="Int. J. Syst. Evol. Microbiol.">
        <title>The Global Catalogue of Microorganisms (GCM) 10K type strain sequencing project: providing services to taxonomists for standard genome sequencing and annotation.</title>
        <authorList>
            <consortium name="The Broad Institute Genomics Platform"/>
            <consortium name="The Broad Institute Genome Sequencing Center for Infectious Disease"/>
            <person name="Wu L."/>
            <person name="Ma J."/>
        </authorList>
    </citation>
    <scope>NUCLEOTIDE SEQUENCE [LARGE SCALE GENOMIC DNA]</scope>
    <source>
        <strain evidence="3">JCM 31037</strain>
    </source>
</reference>
<dbReference type="Proteomes" id="UP001597260">
    <property type="component" value="Unassembled WGS sequence"/>
</dbReference>
<accession>A0ABW3YIB7</accession>
<evidence type="ECO:0000313" key="2">
    <source>
        <dbReference type="EMBL" id="MFD1324151.1"/>
    </source>
</evidence>
<proteinExistence type="predicted"/>
<feature type="compositionally biased region" description="Basic and acidic residues" evidence="1">
    <location>
        <begin position="209"/>
        <end position="221"/>
    </location>
</feature>
<protein>
    <submittedName>
        <fullName evidence="2">DUF3618 domain-containing protein</fullName>
    </submittedName>
</protein>
<dbReference type="RefSeq" id="WP_377574313.1">
    <property type="nucleotide sequence ID" value="NZ_JBHTMP010000043.1"/>
</dbReference>
<dbReference type="EMBL" id="JBHTMP010000043">
    <property type="protein sequence ID" value="MFD1324151.1"/>
    <property type="molecule type" value="Genomic_DNA"/>
</dbReference>
<dbReference type="InterPro" id="IPR022062">
    <property type="entry name" value="DUF3618"/>
</dbReference>